<dbReference type="PATRIC" id="fig|751945.3.peg.2240"/>
<dbReference type="CDD" id="cd06578">
    <property type="entry name" value="HemD"/>
    <property type="match status" value="1"/>
</dbReference>
<dbReference type="RefSeq" id="WP_015065285.1">
    <property type="nucleotide sequence ID" value="NC_019387.1"/>
</dbReference>
<feature type="domain" description="Tetrapyrrole biosynthesis uroporphyrinogen III synthase" evidence="1">
    <location>
        <begin position="13"/>
        <end position="242"/>
    </location>
</feature>
<dbReference type="InterPro" id="IPR039793">
    <property type="entry name" value="UROS/Hem4"/>
</dbReference>
<dbReference type="HOGENOM" id="CLU_011276_9_1_0"/>
<dbReference type="GO" id="GO:0004852">
    <property type="term" value="F:uroporphyrinogen-III synthase activity"/>
    <property type="evidence" value="ECO:0007669"/>
    <property type="project" value="InterPro"/>
</dbReference>
<dbReference type="EMBL" id="CP003250">
    <property type="protein sequence ID" value="AFV77288.1"/>
    <property type="molecule type" value="Genomic_DNA"/>
</dbReference>
<evidence type="ECO:0000259" key="1">
    <source>
        <dbReference type="Pfam" id="PF02602"/>
    </source>
</evidence>
<dbReference type="Gene3D" id="3.40.50.10090">
    <property type="match status" value="2"/>
</dbReference>
<proteinExistence type="predicted"/>
<dbReference type="InterPro" id="IPR003754">
    <property type="entry name" value="4pyrrol_synth_uPrphyn_synth"/>
</dbReference>
<geneLocation type="plasmid" evidence="2 3">
    <name>pTHEOS01</name>
</geneLocation>
<dbReference type="Pfam" id="PF02602">
    <property type="entry name" value="HEM4"/>
    <property type="match status" value="1"/>
</dbReference>
<dbReference type="SUPFAM" id="SSF69618">
    <property type="entry name" value="HemD-like"/>
    <property type="match status" value="1"/>
</dbReference>
<dbReference type="AlphaFoldDB" id="K7QZ07"/>
<keyword evidence="2" id="KW-0614">Plasmid</keyword>
<dbReference type="PANTHER" id="PTHR40082:SF1">
    <property type="entry name" value="BLR5956 PROTEIN"/>
    <property type="match status" value="1"/>
</dbReference>
<dbReference type="Proteomes" id="UP000000211">
    <property type="component" value="Plasmid pTHEOS01"/>
</dbReference>
<keyword evidence="3" id="KW-1185">Reference proteome</keyword>
<accession>K7QZ07</accession>
<sequence length="254" mass="27828">MRIAYAGLRRKEEFKALAEKLGFTPLLLPVQATERVPVPEYTEALEALARGVDLFLATTGVGVKDLLQAGEALGLDLKRPLQQAHRLARGEKAARALRALGLPPHATGDGTSPSLLPLLPEGPGRAALQLYGKPLPLLERALEERGFQVLPLLPYRHLPDLEGLRRLEEAVLRGEVEAVAFVAALQVEFLFEGARDPEALREALNTRVLPLAVGRVTADALREWGVERFFVSETERLGAMLQAFRKEAVWATSP</sequence>
<evidence type="ECO:0000313" key="3">
    <source>
        <dbReference type="Proteomes" id="UP000000211"/>
    </source>
</evidence>
<name>K7QZ07_THEOS</name>
<dbReference type="NCBIfam" id="NF004584">
    <property type="entry name" value="PRK05928.2-1"/>
    <property type="match status" value="1"/>
</dbReference>
<organism evidence="2 3">
    <name type="scientific">Thermus oshimai JL-2</name>
    <dbReference type="NCBI Taxonomy" id="751945"/>
    <lineage>
        <taxon>Bacteria</taxon>
        <taxon>Thermotogati</taxon>
        <taxon>Deinococcota</taxon>
        <taxon>Deinococci</taxon>
        <taxon>Thermales</taxon>
        <taxon>Thermaceae</taxon>
        <taxon>Thermus</taxon>
    </lineage>
</organism>
<dbReference type="GO" id="GO:0006780">
    <property type="term" value="P:uroporphyrinogen III biosynthetic process"/>
    <property type="evidence" value="ECO:0007669"/>
    <property type="project" value="InterPro"/>
</dbReference>
<gene>
    <name evidence="2" type="ORF">Theos_2299</name>
</gene>
<dbReference type="InterPro" id="IPR036108">
    <property type="entry name" value="4pyrrol_syn_uPrphyn_synt_sf"/>
</dbReference>
<reference evidence="2 3" key="1">
    <citation type="journal article" date="2013" name="Genome Announc.">
        <title>Whole Genome Sequencing of Thermus oshimai JL-2 and Thermus thermophilus JL-18, Incomplete Denitrifiers from the United States Great Basin.</title>
        <authorList>
            <person name="Murugapiran S.K."/>
            <person name="Huntemann M."/>
            <person name="Wei C.L."/>
            <person name="Han J."/>
            <person name="Detter J.C."/>
            <person name="Han C.S."/>
            <person name="Erkkila T.H."/>
            <person name="Teshima H."/>
            <person name="Chen A."/>
            <person name="Kyrpides N."/>
            <person name="Mavrommatis K."/>
            <person name="Markowitz V."/>
            <person name="Szeto E."/>
            <person name="Ivanova N."/>
            <person name="Pagani I."/>
            <person name="Lam J."/>
            <person name="McDonald A.I."/>
            <person name="Dodsworth J.A."/>
            <person name="Pati A."/>
            <person name="Goodwin L."/>
            <person name="Peters L."/>
            <person name="Pitluck S."/>
            <person name="Woyke T."/>
            <person name="Hedlund B.P."/>
        </authorList>
    </citation>
    <scope>NUCLEOTIDE SEQUENCE</scope>
    <source>
        <strain evidence="2 3">JL-2</strain>
        <plasmid evidence="2">pTHEOS01</plasmid>
    </source>
</reference>
<protein>
    <submittedName>
        <fullName evidence="2">Uroporphyrinogen-III synthase</fullName>
    </submittedName>
</protein>
<dbReference type="OrthoDB" id="9775656at2"/>
<dbReference type="PANTHER" id="PTHR40082">
    <property type="entry name" value="BLR5956 PROTEIN"/>
    <property type="match status" value="1"/>
</dbReference>
<dbReference type="KEGG" id="tos:Theos_2299"/>
<evidence type="ECO:0000313" key="2">
    <source>
        <dbReference type="EMBL" id="AFV77288.1"/>
    </source>
</evidence>